<organism evidence="2 3">
    <name type="scientific">Candidatus Uhrbacteria bacterium RIFCSPLOWO2_01_FULL_47_25</name>
    <dbReference type="NCBI Taxonomy" id="1802402"/>
    <lineage>
        <taxon>Bacteria</taxon>
        <taxon>Candidatus Uhriibacteriota</taxon>
    </lineage>
</organism>
<dbReference type="AlphaFoldDB" id="A0A1F7UXS0"/>
<feature type="transmembrane region" description="Helical" evidence="1">
    <location>
        <begin position="382"/>
        <end position="406"/>
    </location>
</feature>
<evidence type="ECO:0000256" key="1">
    <source>
        <dbReference type="SAM" id="Phobius"/>
    </source>
</evidence>
<feature type="transmembrane region" description="Helical" evidence="1">
    <location>
        <begin position="108"/>
        <end position="127"/>
    </location>
</feature>
<keyword evidence="1" id="KW-0812">Transmembrane</keyword>
<comment type="caution">
    <text evidence="2">The sequence shown here is derived from an EMBL/GenBank/DDBJ whole genome shotgun (WGS) entry which is preliminary data.</text>
</comment>
<feature type="transmembrane region" description="Helical" evidence="1">
    <location>
        <begin position="25"/>
        <end position="46"/>
    </location>
</feature>
<reference evidence="2 3" key="1">
    <citation type="journal article" date="2016" name="Nat. Commun.">
        <title>Thousands of microbial genomes shed light on interconnected biogeochemical processes in an aquifer system.</title>
        <authorList>
            <person name="Anantharaman K."/>
            <person name="Brown C.T."/>
            <person name="Hug L.A."/>
            <person name="Sharon I."/>
            <person name="Castelle C.J."/>
            <person name="Probst A.J."/>
            <person name="Thomas B.C."/>
            <person name="Singh A."/>
            <person name="Wilkins M.J."/>
            <person name="Karaoz U."/>
            <person name="Brodie E.L."/>
            <person name="Williams K.H."/>
            <person name="Hubbard S.S."/>
            <person name="Banfield J.F."/>
        </authorList>
    </citation>
    <scope>NUCLEOTIDE SEQUENCE [LARGE SCALE GENOMIC DNA]</scope>
</reference>
<feature type="transmembrane region" description="Helical" evidence="1">
    <location>
        <begin position="298"/>
        <end position="324"/>
    </location>
</feature>
<sequence length="681" mass="77437">MSQVMVNRNNVEPSDGILGTIERRAGFLVGLSIVIYSILWLVIVFWKYNNFLYDALDLGIYAQVFWNTSYGRWFQMSVHPQSYLGDHFELFLLLLTPLYSLWRDPRMLLILQTLFVNLVAVPLYFLAKNIFKKNGSIKFPSLLALLITAIYLTNPFTHNALAFEFHLLPFFLLPFFVALYYAERAKLWPFLGALLIALTIREDIAFVVSLAGLSVVLLFSDKIKSRRSVWITAPMIMAVIWFFVAVSIVSLFSPTGEYKFAIYYTPLKGSWQQTFGGIITNSLPIIGRIFRFHNIGTLAGLLMPVSFLPLIAPTALLLMLLPFLEFAMPLVNSAQVLVLHYGVLFLPALMVATIMAINKLTNVHPPLALQQLLARMHWPVRWPMHLGILLLITGSFYSTIVLGPITGSNGMFKDMRIKDDIEQNTLKQAVATINNLPLVISTNRLLPQLSNRENLYTLRYVLAGRQQFTNKPYMVPGRVDALLIDQEDLLRPVRATDNSKVNIIEPKDMANHLRLFIADKNLHPIWSRDGMAIFVPKDQPAETIPLVNTSSGDNANDGILIAPNIFADTTLIKYNRDTADLKIRWRVKKDISQTYALYLQTENEDHKIINRRLLEPGWGLAPTDTWKSNKIITSFFRLSWSAEAKRISFALITIDNNSYQLTDVIKKIDTDKLIAVDIKNP</sequence>
<feature type="transmembrane region" description="Helical" evidence="1">
    <location>
        <begin position="194"/>
        <end position="219"/>
    </location>
</feature>
<evidence type="ECO:0000313" key="3">
    <source>
        <dbReference type="Proteomes" id="UP000176846"/>
    </source>
</evidence>
<feature type="transmembrane region" description="Helical" evidence="1">
    <location>
        <begin position="336"/>
        <end position="357"/>
    </location>
</feature>
<keyword evidence="1" id="KW-1133">Transmembrane helix</keyword>
<accession>A0A1F7UXS0</accession>
<dbReference type="Pfam" id="PF09852">
    <property type="entry name" value="DUF2079"/>
    <property type="match status" value="1"/>
</dbReference>
<evidence type="ECO:0000313" key="2">
    <source>
        <dbReference type="EMBL" id="OGL83090.1"/>
    </source>
</evidence>
<evidence type="ECO:0008006" key="4">
    <source>
        <dbReference type="Google" id="ProtNLM"/>
    </source>
</evidence>
<name>A0A1F7UXS0_9BACT</name>
<dbReference type="Proteomes" id="UP000176846">
    <property type="component" value="Unassembled WGS sequence"/>
</dbReference>
<gene>
    <name evidence="2" type="ORF">A2936_05245</name>
</gene>
<dbReference type="InterPro" id="IPR018650">
    <property type="entry name" value="STSV1_Orf64"/>
</dbReference>
<feature type="transmembrane region" description="Helical" evidence="1">
    <location>
        <begin position="231"/>
        <end position="253"/>
    </location>
</feature>
<protein>
    <recommendedName>
        <fullName evidence="4">DUF2079 domain-containing protein</fullName>
    </recommendedName>
</protein>
<keyword evidence="1" id="KW-0472">Membrane</keyword>
<feature type="transmembrane region" description="Helical" evidence="1">
    <location>
        <begin position="274"/>
        <end position="292"/>
    </location>
</feature>
<feature type="transmembrane region" description="Helical" evidence="1">
    <location>
        <begin position="163"/>
        <end position="182"/>
    </location>
</feature>
<dbReference type="EMBL" id="MGEK01000003">
    <property type="protein sequence ID" value="OGL83090.1"/>
    <property type="molecule type" value="Genomic_DNA"/>
</dbReference>
<proteinExistence type="predicted"/>